<dbReference type="SMART" id="SM00062">
    <property type="entry name" value="PBPb"/>
    <property type="match status" value="1"/>
</dbReference>
<dbReference type="SUPFAM" id="SSF53850">
    <property type="entry name" value="Periplasmic binding protein-like II"/>
    <property type="match status" value="1"/>
</dbReference>
<name>A6VFX7_METM7</name>
<dbReference type="STRING" id="426368.MmarC7_0283"/>
<feature type="domain" description="Solute-binding protein family 3/N-terminal" evidence="2">
    <location>
        <begin position="31"/>
        <end position="248"/>
    </location>
</feature>
<dbReference type="PANTHER" id="PTHR35936">
    <property type="entry name" value="MEMBRANE-BOUND LYTIC MUREIN TRANSGLYCOSYLASE F"/>
    <property type="match status" value="1"/>
</dbReference>
<evidence type="ECO:0000259" key="2">
    <source>
        <dbReference type="SMART" id="SM00062"/>
    </source>
</evidence>
<dbReference type="eggNOG" id="arCOG01799">
    <property type="taxonomic scope" value="Archaea"/>
</dbReference>
<evidence type="ECO:0000313" key="3">
    <source>
        <dbReference type="EMBL" id="ABR65353.1"/>
    </source>
</evidence>
<dbReference type="PROSITE" id="PS51257">
    <property type="entry name" value="PROKAR_LIPOPROTEIN"/>
    <property type="match status" value="1"/>
</dbReference>
<dbReference type="Gene3D" id="3.40.190.10">
    <property type="entry name" value="Periplasmic binding protein-like II"/>
    <property type="match status" value="2"/>
</dbReference>
<dbReference type="PANTHER" id="PTHR35936:SF19">
    <property type="entry name" value="AMINO-ACID-BINDING PROTEIN YXEM-RELATED"/>
    <property type="match status" value="1"/>
</dbReference>
<dbReference type="OrthoDB" id="60387at2157"/>
<reference evidence="3" key="1">
    <citation type="submission" date="2007-06" db="EMBL/GenBank/DDBJ databases">
        <title>Complete sequence of Methanococcus maripaludis C7.</title>
        <authorList>
            <consortium name="US DOE Joint Genome Institute"/>
            <person name="Copeland A."/>
            <person name="Lucas S."/>
            <person name="Lapidus A."/>
            <person name="Barry K."/>
            <person name="Glavina del Rio T."/>
            <person name="Dalin E."/>
            <person name="Tice H."/>
            <person name="Pitluck S."/>
            <person name="Clum A."/>
            <person name="Schmutz J."/>
            <person name="Larimer F."/>
            <person name="Land M."/>
            <person name="Hauser L."/>
            <person name="Kyrpides N."/>
            <person name="Anderson I."/>
            <person name="Sieprawska-Lupa M."/>
            <person name="Whitman W.B."/>
            <person name="Richardson P."/>
        </authorList>
    </citation>
    <scope>NUCLEOTIDE SEQUENCE [LARGE SCALE GENOMIC DNA]</scope>
    <source>
        <strain evidence="3">C7</strain>
    </source>
</reference>
<dbReference type="AlphaFoldDB" id="A6VFX7"/>
<organism evidence="3">
    <name type="scientific">Methanococcus maripaludis (strain C7 / ATCC BAA-1331)</name>
    <dbReference type="NCBI Taxonomy" id="426368"/>
    <lineage>
        <taxon>Archaea</taxon>
        <taxon>Methanobacteriati</taxon>
        <taxon>Methanobacteriota</taxon>
        <taxon>Methanomada group</taxon>
        <taxon>Methanococci</taxon>
        <taxon>Methanococcales</taxon>
        <taxon>Methanococcaceae</taxon>
        <taxon>Methanococcus</taxon>
    </lineage>
</organism>
<dbReference type="CDD" id="cd13530">
    <property type="entry name" value="PBP2_peptides_like"/>
    <property type="match status" value="1"/>
</dbReference>
<sequence length="248" mass="28307">MLKFKILLILTAFMILISGCISNSENAEKETLVVGITPECYPINYMDAGIHSGFEIEYITGIAEKMNMEPEFRIYEFANLLHAVETNRVDCAISLITVTPEREELVVFSKSYINTTSIQVVDKNTGIETVDNCTVGVIKGTVQDGCAMRLKENHEFILYKYRTTTELERAFDQEKINVMIVDEIYFEYVLYPENNNLTSIFECPFGENISIAVNKENTELLSDINNAITELEEDGTYDNLKNKWLLNE</sequence>
<gene>
    <name evidence="3" type="ordered locus">MmarC7_0283</name>
</gene>
<dbReference type="EMBL" id="CP000745">
    <property type="protein sequence ID" value="ABR65353.1"/>
    <property type="molecule type" value="Genomic_DNA"/>
</dbReference>
<dbReference type="Pfam" id="PF00497">
    <property type="entry name" value="SBP_bac_3"/>
    <property type="match status" value="1"/>
</dbReference>
<proteinExistence type="predicted"/>
<dbReference type="HOGENOM" id="CLU_019602_18_2_2"/>
<keyword evidence="1" id="KW-0732">Signal</keyword>
<dbReference type="InterPro" id="IPR001638">
    <property type="entry name" value="Solute-binding_3/MltF_N"/>
</dbReference>
<accession>A6VFX7</accession>
<protein>
    <submittedName>
        <fullName evidence="3">Extracellular solute-binding protein family 3</fullName>
    </submittedName>
</protein>
<evidence type="ECO:0000256" key="1">
    <source>
        <dbReference type="ARBA" id="ARBA00022729"/>
    </source>
</evidence>
<dbReference type="KEGG" id="mmz:MmarC7_0283"/>